<dbReference type="Gene3D" id="1.10.510.10">
    <property type="entry name" value="Transferase(Phosphotransferase) domain 1"/>
    <property type="match status" value="1"/>
</dbReference>
<dbReference type="CDD" id="cd13971">
    <property type="entry name" value="ADCK2-like"/>
    <property type="match status" value="1"/>
</dbReference>
<dbReference type="STRING" id="554065.E1Z854"/>
<gene>
    <name evidence="3" type="ORF">CHLNCDRAFT_142258</name>
</gene>
<dbReference type="InterPro" id="IPR044095">
    <property type="entry name" value="ADCK2_dom"/>
</dbReference>
<evidence type="ECO:0000259" key="2">
    <source>
        <dbReference type="PROSITE" id="PS50011"/>
    </source>
</evidence>
<dbReference type="OrthoDB" id="1290869at2759"/>
<dbReference type="SUPFAM" id="SSF56112">
    <property type="entry name" value="Protein kinase-like (PK-like)"/>
    <property type="match status" value="1"/>
</dbReference>
<dbReference type="PANTHER" id="PTHR45890:SF9">
    <property type="entry name" value="PROTEIN KINASE DOMAIN-CONTAINING PROTEIN"/>
    <property type="match status" value="1"/>
</dbReference>
<dbReference type="eggNOG" id="KOG1236">
    <property type="taxonomic scope" value="Eukaryota"/>
</dbReference>
<feature type="region of interest" description="Disordered" evidence="1">
    <location>
        <begin position="373"/>
        <end position="421"/>
    </location>
</feature>
<protein>
    <recommendedName>
        <fullName evidence="2">Protein kinase domain-containing protein</fullName>
    </recommendedName>
</protein>
<feature type="region of interest" description="Disordered" evidence="1">
    <location>
        <begin position="578"/>
        <end position="603"/>
    </location>
</feature>
<dbReference type="GO" id="GO:0004672">
    <property type="term" value="F:protein kinase activity"/>
    <property type="evidence" value="ECO:0007669"/>
    <property type="project" value="InterPro"/>
</dbReference>
<reference evidence="3 4" key="1">
    <citation type="journal article" date="2010" name="Plant Cell">
        <title>The Chlorella variabilis NC64A genome reveals adaptation to photosymbiosis, coevolution with viruses, and cryptic sex.</title>
        <authorList>
            <person name="Blanc G."/>
            <person name="Duncan G."/>
            <person name="Agarkova I."/>
            <person name="Borodovsky M."/>
            <person name="Gurnon J."/>
            <person name="Kuo A."/>
            <person name="Lindquist E."/>
            <person name="Lucas S."/>
            <person name="Pangilinan J."/>
            <person name="Polle J."/>
            <person name="Salamov A."/>
            <person name="Terry A."/>
            <person name="Yamada T."/>
            <person name="Dunigan D.D."/>
            <person name="Grigoriev I.V."/>
            <person name="Claverie J.M."/>
            <person name="Van Etten J.L."/>
        </authorList>
    </citation>
    <scope>NUCLEOTIDE SEQUENCE [LARGE SCALE GENOMIC DNA]</scope>
    <source>
        <strain evidence="3 4">NC64A</strain>
    </source>
</reference>
<dbReference type="InterPro" id="IPR004147">
    <property type="entry name" value="ABC1_dom"/>
</dbReference>
<dbReference type="RefSeq" id="XP_005850384.1">
    <property type="nucleotide sequence ID" value="XM_005850322.1"/>
</dbReference>
<dbReference type="Proteomes" id="UP000008141">
    <property type="component" value="Unassembled WGS sequence"/>
</dbReference>
<dbReference type="InterPro" id="IPR000719">
    <property type="entry name" value="Prot_kinase_dom"/>
</dbReference>
<dbReference type="KEGG" id="cvr:CHLNCDRAFT_142258"/>
<feature type="domain" description="Protein kinase" evidence="2">
    <location>
        <begin position="815"/>
        <end position="1165"/>
    </location>
</feature>
<sequence>MVPGPLQGLGQLMSDWSQRRERAARLRAVRGLASLTASSLAEWAETPGGSQEWRQQSWEAWLSSAQASRQPPSGGQPGGAVPSAALTLPCALRPAVGPRGLDLQLRLFQLHVGDPWEAQAAVKTQQQIPGLLKALDCAAGLLAARLLFPTAVAPVVRLLAGAYCASAAAQAAGLLLPPATRAAASRRLRHAGALRPLAGTASRRLRQLSSLLQRYGEPAFVLLAAAALWAHLHPSSAQIGECIAALIPVLMGYNQTARHCATLGLSGNAAEELWRKRHKWAARRTAALLSGLPESPPLSGLASTWEAVSICIGATFGGMHFGSVAGVIGGTGGGGGLQLWASVGLRSQQSRHQQQETLAVVPGHVAAAPAQPLDNLACGHGAGHDSEHRQQLQPGEVASSEQPEQQQVADPSQPATPVVGILDKPGEQQQQRQQADGEAWQHCGPAGAVPAAVVAGSCSRSSILDSPSEMCGGGLPVAAWGLQAEALPAAWQQEQQQQLQLDGSGRSDSEDFMHPSHWAAARQAAATSGHAAAGAHSSSTSSVAGDSGSCHSFLLPGRTYSSSEASSEVGLEARHGALSPGSAQLLPPGLAQPGATGRQMQQQCLPAAPAAVLASASEAQAQQHERQAPGSPAAVAPVAAGEGVLQASPPLPLYGRGDHAAEDGRTLTLAERLRLVARAAKLLAVFSPFLLLGTTMLLLASRLDAAAARRQHRGQPQPAGELGGAAAADGEAGALPTASRLRTGAFKLLLGACRRSGPAFIKWGQWASTREDIFPPAFCAVLSELHDRAPTHPAEQTRRTVEAAFGRPLDSLFVSFEPQPLASGSIAQVHRARMLVDGRVQQVAVKVRHPGVASCIWMDFQLLRPLAALTARVRSLRSLNLSDSVSQFSHTMTAQADLRVEAEHLRRFYNNFRHVTSSVHVPQPIDGYCTEEVLVESYEAGASVAAFIHNPHPQNTQIVALGVDTYLKMLLQDNFVHTDLHPGNILVRPAANGGGVGRAGGAHLAEGGEPEGGSSSWKRLELVLLDFGLAEELTPAVRHHFISFLHMIAKGDGRRAAEHLLQWSANQRCPDRDALTADMEALFQQRCNIHSEEGINLDAVMKAVLHLARRHEVSIDSNYAALVVGVCVIVGFATSLDRRVNLMDAATPCFLFYSLIGRVSGRLYM</sequence>
<feature type="compositionally biased region" description="Low complexity" evidence="1">
    <location>
        <begin position="491"/>
        <end position="501"/>
    </location>
</feature>
<feature type="compositionally biased region" description="Low complexity" evidence="1">
    <location>
        <begin position="515"/>
        <end position="548"/>
    </location>
</feature>
<feature type="region of interest" description="Disordered" evidence="1">
    <location>
        <begin position="616"/>
        <end position="635"/>
    </location>
</feature>
<feature type="compositionally biased region" description="Basic and acidic residues" evidence="1">
    <location>
        <begin position="505"/>
        <end position="514"/>
    </location>
</feature>
<name>E1Z854_CHLVA</name>
<evidence type="ECO:0000256" key="1">
    <source>
        <dbReference type="SAM" id="MobiDB-lite"/>
    </source>
</evidence>
<dbReference type="GO" id="GO:0005524">
    <property type="term" value="F:ATP binding"/>
    <property type="evidence" value="ECO:0007669"/>
    <property type="project" value="InterPro"/>
</dbReference>
<dbReference type="InterPro" id="IPR052402">
    <property type="entry name" value="ADCK_kinase"/>
</dbReference>
<dbReference type="PROSITE" id="PS50011">
    <property type="entry name" value="PROTEIN_KINASE_DOM"/>
    <property type="match status" value="1"/>
</dbReference>
<evidence type="ECO:0000313" key="4">
    <source>
        <dbReference type="Proteomes" id="UP000008141"/>
    </source>
</evidence>
<keyword evidence="4" id="KW-1185">Reference proteome</keyword>
<feature type="compositionally biased region" description="Polar residues" evidence="1">
    <location>
        <begin position="399"/>
        <end position="415"/>
    </location>
</feature>
<dbReference type="InParanoid" id="E1Z854"/>
<organism evidence="4">
    <name type="scientific">Chlorella variabilis</name>
    <name type="common">Green alga</name>
    <dbReference type="NCBI Taxonomy" id="554065"/>
    <lineage>
        <taxon>Eukaryota</taxon>
        <taxon>Viridiplantae</taxon>
        <taxon>Chlorophyta</taxon>
        <taxon>core chlorophytes</taxon>
        <taxon>Trebouxiophyceae</taxon>
        <taxon>Chlorellales</taxon>
        <taxon>Chlorellaceae</taxon>
        <taxon>Chlorella clade</taxon>
        <taxon>Chlorella</taxon>
    </lineage>
</organism>
<feature type="region of interest" description="Disordered" evidence="1">
    <location>
        <begin position="491"/>
        <end position="548"/>
    </location>
</feature>
<proteinExistence type="predicted"/>
<dbReference type="PANTHER" id="PTHR45890">
    <property type="entry name" value="AARF DOMAIN CONTAINING KINASE 2 (PREDICTED)"/>
    <property type="match status" value="1"/>
</dbReference>
<dbReference type="InterPro" id="IPR011009">
    <property type="entry name" value="Kinase-like_dom_sf"/>
</dbReference>
<dbReference type="Pfam" id="PF03109">
    <property type="entry name" value="ABC1"/>
    <property type="match status" value="1"/>
</dbReference>
<dbReference type="EMBL" id="GL433838">
    <property type="protein sequence ID" value="EFN58282.1"/>
    <property type="molecule type" value="Genomic_DNA"/>
</dbReference>
<dbReference type="AlphaFoldDB" id="E1Z854"/>
<evidence type="ECO:0000313" key="3">
    <source>
        <dbReference type="EMBL" id="EFN58282.1"/>
    </source>
</evidence>
<accession>E1Z854</accession>
<dbReference type="GeneID" id="17357437"/>